<accession>A0A6V8SHV4</accession>
<proteinExistence type="predicted"/>
<gene>
    <name evidence="2" type="ORF">bsdtw1_02418</name>
</gene>
<organism evidence="2 3">
    <name type="scientific">Clostridium fungisolvens</name>
    <dbReference type="NCBI Taxonomy" id="1604897"/>
    <lineage>
        <taxon>Bacteria</taxon>
        <taxon>Bacillati</taxon>
        <taxon>Bacillota</taxon>
        <taxon>Clostridia</taxon>
        <taxon>Eubacteriales</taxon>
        <taxon>Clostridiaceae</taxon>
        <taxon>Clostridium</taxon>
    </lineage>
</organism>
<comment type="caution">
    <text evidence="2">The sequence shown here is derived from an EMBL/GenBank/DDBJ whole genome shotgun (WGS) entry which is preliminary data.</text>
</comment>
<dbReference type="EMBL" id="BLZR01000001">
    <property type="protein sequence ID" value="GFP76316.1"/>
    <property type="molecule type" value="Genomic_DNA"/>
</dbReference>
<dbReference type="RefSeq" id="WP_183277754.1">
    <property type="nucleotide sequence ID" value="NZ_BLZR01000001.1"/>
</dbReference>
<evidence type="ECO:0000313" key="2">
    <source>
        <dbReference type="EMBL" id="GFP76316.1"/>
    </source>
</evidence>
<feature type="transmembrane region" description="Helical" evidence="1">
    <location>
        <begin position="37"/>
        <end position="59"/>
    </location>
</feature>
<feature type="transmembrane region" description="Helical" evidence="1">
    <location>
        <begin position="102"/>
        <end position="120"/>
    </location>
</feature>
<keyword evidence="1" id="KW-0472">Membrane</keyword>
<keyword evidence="1" id="KW-0812">Transmembrane</keyword>
<evidence type="ECO:0000313" key="3">
    <source>
        <dbReference type="Proteomes" id="UP000580568"/>
    </source>
</evidence>
<name>A0A6V8SHV4_9CLOT</name>
<protein>
    <submittedName>
        <fullName evidence="2">Uncharacterized protein</fullName>
    </submittedName>
</protein>
<feature type="transmembrane region" description="Helical" evidence="1">
    <location>
        <begin position="7"/>
        <end position="25"/>
    </location>
</feature>
<reference evidence="2 3" key="1">
    <citation type="submission" date="2020-07" db="EMBL/GenBank/DDBJ databases">
        <title>A new beta-1,3-glucan-decomposing anaerobic bacterium isolated from anoxic soil subjected to biological soil disinfestation.</title>
        <authorList>
            <person name="Ueki A."/>
            <person name="Tonouchi A."/>
        </authorList>
    </citation>
    <scope>NUCLEOTIDE SEQUENCE [LARGE SCALE GENOMIC DNA]</scope>
    <source>
        <strain evidence="2 3">TW1</strain>
    </source>
</reference>
<feature type="transmembrane region" description="Helical" evidence="1">
    <location>
        <begin position="71"/>
        <end position="90"/>
    </location>
</feature>
<keyword evidence="1" id="KW-1133">Transmembrane helix</keyword>
<keyword evidence="3" id="KW-1185">Reference proteome</keyword>
<dbReference type="AlphaFoldDB" id="A0A6V8SHV4"/>
<evidence type="ECO:0000256" key="1">
    <source>
        <dbReference type="SAM" id="Phobius"/>
    </source>
</evidence>
<dbReference type="Proteomes" id="UP000580568">
    <property type="component" value="Unassembled WGS sequence"/>
</dbReference>
<sequence>MWDAIKKIIYIILIIWTVIVLFIAYNKIEFTFMLQFFSSYVIFLMLSGLYFIINIFLNMKKLNWGTMKKMMLKFIITAFAFWACNVLFIYFTKGELILVNKIWGAILASFGLTFGELIFFKKTTD</sequence>